<dbReference type="HOGENOM" id="CLU_016972_2_1_1"/>
<feature type="signal peptide" evidence="2">
    <location>
        <begin position="1"/>
        <end position="26"/>
    </location>
</feature>
<evidence type="ECO:0000313" key="3">
    <source>
        <dbReference type="EMBL" id="KIM42972.1"/>
    </source>
</evidence>
<reference evidence="4" key="2">
    <citation type="submission" date="2015-01" db="EMBL/GenBank/DDBJ databases">
        <title>Evolutionary Origins and Diversification of the Mycorrhizal Mutualists.</title>
        <authorList>
            <consortium name="DOE Joint Genome Institute"/>
            <consortium name="Mycorrhizal Genomics Consortium"/>
            <person name="Kohler A."/>
            <person name="Kuo A."/>
            <person name="Nagy L.G."/>
            <person name="Floudas D."/>
            <person name="Copeland A."/>
            <person name="Barry K.W."/>
            <person name="Cichocki N."/>
            <person name="Veneault-Fourrey C."/>
            <person name="LaButti K."/>
            <person name="Lindquist E.A."/>
            <person name="Lipzen A."/>
            <person name="Lundell T."/>
            <person name="Morin E."/>
            <person name="Murat C."/>
            <person name="Riley R."/>
            <person name="Ohm R."/>
            <person name="Sun H."/>
            <person name="Tunlid A."/>
            <person name="Henrissat B."/>
            <person name="Grigoriev I.V."/>
            <person name="Hibbett D.S."/>
            <person name="Martin F."/>
        </authorList>
    </citation>
    <scope>NUCLEOTIDE SEQUENCE [LARGE SCALE GENOMIC DNA]</scope>
    <source>
        <strain evidence="4">h7</strain>
    </source>
</reference>
<dbReference type="AlphaFoldDB" id="A0A0C2YPJ9"/>
<dbReference type="OrthoDB" id="192832at2759"/>
<feature type="transmembrane region" description="Helical" evidence="1">
    <location>
        <begin position="343"/>
        <end position="362"/>
    </location>
</feature>
<keyword evidence="3" id="KW-0378">Hydrolase</keyword>
<evidence type="ECO:0000256" key="1">
    <source>
        <dbReference type="SAM" id="Phobius"/>
    </source>
</evidence>
<keyword evidence="2" id="KW-0732">Signal</keyword>
<evidence type="ECO:0000313" key="4">
    <source>
        <dbReference type="Proteomes" id="UP000053424"/>
    </source>
</evidence>
<proteinExistence type="predicted"/>
<dbReference type="SUPFAM" id="SSF49899">
    <property type="entry name" value="Concanavalin A-like lectins/glucanases"/>
    <property type="match status" value="1"/>
</dbReference>
<feature type="chain" id="PRO_5002159745" evidence="2">
    <location>
        <begin position="27"/>
        <end position="363"/>
    </location>
</feature>
<dbReference type="PANTHER" id="PTHR10963:SF24">
    <property type="entry name" value="GLYCOSIDASE C21B10.07-RELATED"/>
    <property type="match status" value="1"/>
</dbReference>
<organism evidence="3 4">
    <name type="scientific">Hebeloma cylindrosporum</name>
    <dbReference type="NCBI Taxonomy" id="76867"/>
    <lineage>
        <taxon>Eukaryota</taxon>
        <taxon>Fungi</taxon>
        <taxon>Dikarya</taxon>
        <taxon>Basidiomycota</taxon>
        <taxon>Agaricomycotina</taxon>
        <taxon>Agaricomycetes</taxon>
        <taxon>Agaricomycetidae</taxon>
        <taxon>Agaricales</taxon>
        <taxon>Agaricineae</taxon>
        <taxon>Hymenogastraceae</taxon>
        <taxon>Hebeloma</taxon>
    </lineage>
</organism>
<evidence type="ECO:0000256" key="2">
    <source>
        <dbReference type="SAM" id="SignalP"/>
    </source>
</evidence>
<dbReference type="EMBL" id="KN831776">
    <property type="protein sequence ID" value="KIM42972.1"/>
    <property type="molecule type" value="Genomic_DNA"/>
</dbReference>
<dbReference type="Pfam" id="PF26113">
    <property type="entry name" value="GH16_XgeA"/>
    <property type="match status" value="1"/>
</dbReference>
<dbReference type="Proteomes" id="UP000053424">
    <property type="component" value="Unassembled WGS sequence"/>
</dbReference>
<keyword evidence="1" id="KW-0472">Membrane</keyword>
<dbReference type="InterPro" id="IPR050546">
    <property type="entry name" value="Glycosyl_Hydrlase_16"/>
</dbReference>
<keyword evidence="1" id="KW-0812">Transmembrane</keyword>
<gene>
    <name evidence="3" type="ORF">M413DRAFT_69221</name>
</gene>
<keyword evidence="1" id="KW-1133">Transmembrane helix</keyword>
<dbReference type="InterPro" id="IPR013320">
    <property type="entry name" value="ConA-like_dom_sf"/>
</dbReference>
<name>A0A0C2YPJ9_HEBCY</name>
<keyword evidence="4" id="KW-1185">Reference proteome</keyword>
<dbReference type="GO" id="GO:0009251">
    <property type="term" value="P:glucan catabolic process"/>
    <property type="evidence" value="ECO:0007669"/>
    <property type="project" value="TreeGrafter"/>
</dbReference>
<dbReference type="PANTHER" id="PTHR10963">
    <property type="entry name" value="GLYCOSYL HYDROLASE-RELATED"/>
    <property type="match status" value="1"/>
</dbReference>
<dbReference type="STRING" id="686832.A0A0C2YPJ9"/>
<reference evidence="3 4" key="1">
    <citation type="submission" date="2014-04" db="EMBL/GenBank/DDBJ databases">
        <authorList>
            <consortium name="DOE Joint Genome Institute"/>
            <person name="Kuo A."/>
            <person name="Gay G."/>
            <person name="Dore J."/>
            <person name="Kohler A."/>
            <person name="Nagy L.G."/>
            <person name="Floudas D."/>
            <person name="Copeland A."/>
            <person name="Barry K.W."/>
            <person name="Cichocki N."/>
            <person name="Veneault-Fourrey C."/>
            <person name="LaButti K."/>
            <person name="Lindquist E.A."/>
            <person name="Lipzen A."/>
            <person name="Lundell T."/>
            <person name="Morin E."/>
            <person name="Murat C."/>
            <person name="Sun H."/>
            <person name="Tunlid A."/>
            <person name="Henrissat B."/>
            <person name="Grigoriev I.V."/>
            <person name="Hibbett D.S."/>
            <person name="Martin F."/>
            <person name="Nordberg H.P."/>
            <person name="Cantor M.N."/>
            <person name="Hua S.X."/>
        </authorList>
    </citation>
    <scope>NUCLEOTIDE SEQUENCE [LARGE SCALE GENOMIC DNA]</scope>
    <source>
        <strain evidence="4">h7</strain>
    </source>
</reference>
<protein>
    <submittedName>
        <fullName evidence="3">Glycoside hydrolase family 16 protein</fullName>
    </submittedName>
</protein>
<dbReference type="Gene3D" id="2.60.120.200">
    <property type="match status" value="1"/>
</dbReference>
<dbReference type="GO" id="GO:0016787">
    <property type="term" value="F:hydrolase activity"/>
    <property type="evidence" value="ECO:0007669"/>
    <property type="project" value="UniProtKB-KW"/>
</dbReference>
<accession>A0A0C2YPJ9</accession>
<sequence>MLILSIRTGFLFLVLSPPFFAALVTADTYNMVKEYSGTNFFDEWTFYDNYDNLTNGDVVFLSASQAFASKSAFVDSSTKHAIISVDNSSTVTFNYKRNSVRIQTNTRYGVGSIWAADMLHVPYGCSVWPAWWSCSPTWPIGGEIDTFEGVNMMTKNVMALHTLEGCKQVGQNQSSTLVNSTDCSYLQDYNKGCITTDPRSASYGAAFAAGGGGVFVTEYAESGISIWFFPRKNVPTVLSSNSSTIDTATLGVPVGNWPSTQCNSAEFFDAQYLIFDITLCGGFAGVPAVFGETCRGSCYKDHVVGNGSNYAQAYFEIASVRVFSKQVNASANVLTSGSRGHCILFSGLSLGWITAAAVILLAV</sequence>